<accession>A0AAN5CPT9</accession>
<evidence type="ECO:0000313" key="2">
    <source>
        <dbReference type="EMBL" id="GMR48204.1"/>
    </source>
</evidence>
<dbReference type="Proteomes" id="UP001328107">
    <property type="component" value="Unassembled WGS sequence"/>
</dbReference>
<keyword evidence="1" id="KW-0812">Transmembrane</keyword>
<feature type="transmembrane region" description="Helical" evidence="1">
    <location>
        <begin position="20"/>
        <end position="45"/>
    </location>
</feature>
<reference evidence="3" key="1">
    <citation type="submission" date="2022-10" db="EMBL/GenBank/DDBJ databases">
        <title>Genome assembly of Pristionchus species.</title>
        <authorList>
            <person name="Yoshida K."/>
            <person name="Sommer R.J."/>
        </authorList>
    </citation>
    <scope>NUCLEOTIDE SEQUENCE [LARGE SCALE GENOMIC DNA]</scope>
    <source>
        <strain evidence="3">RS5460</strain>
    </source>
</reference>
<evidence type="ECO:0000313" key="3">
    <source>
        <dbReference type="Proteomes" id="UP001328107"/>
    </source>
</evidence>
<keyword evidence="1" id="KW-0472">Membrane</keyword>
<dbReference type="EMBL" id="BTRK01000004">
    <property type="protein sequence ID" value="GMR48204.1"/>
    <property type="molecule type" value="Genomic_DNA"/>
</dbReference>
<organism evidence="2 3">
    <name type="scientific">Pristionchus mayeri</name>
    <dbReference type="NCBI Taxonomy" id="1317129"/>
    <lineage>
        <taxon>Eukaryota</taxon>
        <taxon>Metazoa</taxon>
        <taxon>Ecdysozoa</taxon>
        <taxon>Nematoda</taxon>
        <taxon>Chromadorea</taxon>
        <taxon>Rhabditida</taxon>
        <taxon>Rhabditina</taxon>
        <taxon>Diplogasteromorpha</taxon>
        <taxon>Diplogasteroidea</taxon>
        <taxon>Neodiplogasteridae</taxon>
        <taxon>Pristionchus</taxon>
    </lineage>
</organism>
<proteinExistence type="predicted"/>
<gene>
    <name evidence="2" type="ORF">PMAYCL1PPCAC_18399</name>
</gene>
<feature type="non-terminal residue" evidence="2">
    <location>
        <position position="1"/>
    </location>
</feature>
<name>A0AAN5CPT9_9BILA</name>
<evidence type="ECO:0000256" key="1">
    <source>
        <dbReference type="SAM" id="Phobius"/>
    </source>
</evidence>
<protein>
    <submittedName>
        <fullName evidence="2">Uncharacterized protein</fullName>
    </submittedName>
</protein>
<sequence length="129" mass="14808">FIHQQQKQIKRYYSIEAKRFSISTGLSSIMGVGSICLARLMQFLLRLDGRPFILRGEHQFSCHGILEERLAVLGLLSADVSHHLHRSEFGLFVFDREGNLVRRPTSGDSLQLHQWFAVTDPLFCDFEST</sequence>
<keyword evidence="1" id="KW-1133">Transmembrane helix</keyword>
<keyword evidence="3" id="KW-1185">Reference proteome</keyword>
<comment type="caution">
    <text evidence="2">The sequence shown here is derived from an EMBL/GenBank/DDBJ whole genome shotgun (WGS) entry which is preliminary data.</text>
</comment>
<dbReference type="AlphaFoldDB" id="A0AAN5CPT9"/>